<sequence>MVVLRYRRAEGLTVADTRDDHLHWLYVSPDGIVCVRRGGATTYLAPGTGFWATRGHVHQIASLSAACVLRVGLREAPPALEDVGAAPVEVPAAVLDALLDVARPGVSEEAGLAARAVLTAGVGASSAIAPPEERGAGTGSGLGAGYARRVAAALSADPADDTTLQEWADRLHISAKTLQRDFIREFATSYTEWRSRLRLQAARALLRTLPVKETAHRVGYASASAFVGAFTREFGETPGRWARH</sequence>
<evidence type="ECO:0000256" key="1">
    <source>
        <dbReference type="ARBA" id="ARBA00023015"/>
    </source>
</evidence>
<dbReference type="AlphaFoldDB" id="A0A6I3JAZ0"/>
<name>A0A6I3JAZ0_9ACTN</name>
<organism evidence="4 5">
    <name type="scientific">Nocardioides marmotae</name>
    <dbReference type="NCBI Taxonomy" id="2663857"/>
    <lineage>
        <taxon>Bacteria</taxon>
        <taxon>Bacillati</taxon>
        <taxon>Actinomycetota</taxon>
        <taxon>Actinomycetes</taxon>
        <taxon>Propionibacteriales</taxon>
        <taxon>Nocardioidaceae</taxon>
        <taxon>Nocardioides</taxon>
    </lineage>
</organism>
<dbReference type="SUPFAM" id="SSF46689">
    <property type="entry name" value="Homeodomain-like"/>
    <property type="match status" value="1"/>
</dbReference>
<dbReference type="PANTHER" id="PTHR11019:SF199">
    <property type="entry name" value="HTH-TYPE TRANSCRIPTIONAL REGULATOR NIMR"/>
    <property type="match status" value="1"/>
</dbReference>
<keyword evidence="1" id="KW-0805">Transcription regulation</keyword>
<dbReference type="EMBL" id="WLCI01000008">
    <property type="protein sequence ID" value="MTB95259.1"/>
    <property type="molecule type" value="Genomic_DNA"/>
</dbReference>
<evidence type="ECO:0000256" key="3">
    <source>
        <dbReference type="ARBA" id="ARBA00023163"/>
    </source>
</evidence>
<evidence type="ECO:0000256" key="2">
    <source>
        <dbReference type="ARBA" id="ARBA00023125"/>
    </source>
</evidence>
<dbReference type="SMART" id="SM00342">
    <property type="entry name" value="HTH_ARAC"/>
    <property type="match status" value="1"/>
</dbReference>
<accession>A0A6I3JAZ0</accession>
<evidence type="ECO:0000313" key="4">
    <source>
        <dbReference type="EMBL" id="MTB95259.1"/>
    </source>
</evidence>
<dbReference type="Gene3D" id="1.10.10.60">
    <property type="entry name" value="Homeodomain-like"/>
    <property type="match status" value="1"/>
</dbReference>
<keyword evidence="5" id="KW-1185">Reference proteome</keyword>
<dbReference type="PROSITE" id="PS00041">
    <property type="entry name" value="HTH_ARAC_FAMILY_1"/>
    <property type="match status" value="1"/>
</dbReference>
<evidence type="ECO:0000313" key="5">
    <source>
        <dbReference type="Proteomes" id="UP000433406"/>
    </source>
</evidence>
<reference evidence="4 5" key="1">
    <citation type="submission" date="2019-10" db="EMBL/GenBank/DDBJ databases">
        <title>Nocardioides novel species isolated from the excrement of Marmot.</title>
        <authorList>
            <person name="Zhang G."/>
        </authorList>
    </citation>
    <scope>NUCLEOTIDE SEQUENCE [LARGE SCALE GENOMIC DNA]</scope>
    <source>
        <strain evidence="5">zg-579</strain>
    </source>
</reference>
<keyword evidence="2" id="KW-0238">DNA-binding</keyword>
<dbReference type="InterPro" id="IPR009057">
    <property type="entry name" value="Homeodomain-like_sf"/>
</dbReference>
<dbReference type="InterPro" id="IPR018062">
    <property type="entry name" value="HTH_AraC-typ_CS"/>
</dbReference>
<dbReference type="GO" id="GO:0043565">
    <property type="term" value="F:sequence-specific DNA binding"/>
    <property type="evidence" value="ECO:0007669"/>
    <property type="project" value="InterPro"/>
</dbReference>
<dbReference type="Proteomes" id="UP000433406">
    <property type="component" value="Unassembled WGS sequence"/>
</dbReference>
<comment type="caution">
    <text evidence="4">The sequence shown here is derived from an EMBL/GenBank/DDBJ whole genome shotgun (WGS) entry which is preliminary data.</text>
</comment>
<gene>
    <name evidence="4" type="ORF">GGQ22_09185</name>
</gene>
<dbReference type="GO" id="GO:0003700">
    <property type="term" value="F:DNA-binding transcription factor activity"/>
    <property type="evidence" value="ECO:0007669"/>
    <property type="project" value="InterPro"/>
</dbReference>
<keyword evidence="3" id="KW-0804">Transcription</keyword>
<dbReference type="Pfam" id="PF12833">
    <property type="entry name" value="HTH_18"/>
    <property type="match status" value="1"/>
</dbReference>
<proteinExistence type="predicted"/>
<dbReference type="PANTHER" id="PTHR11019">
    <property type="entry name" value="HTH-TYPE TRANSCRIPTIONAL REGULATOR NIMR"/>
    <property type="match status" value="1"/>
</dbReference>
<protein>
    <submittedName>
        <fullName evidence="4">Helix-turn-helix domain-containing protein</fullName>
    </submittedName>
</protein>
<dbReference type="PROSITE" id="PS01124">
    <property type="entry name" value="HTH_ARAC_FAMILY_2"/>
    <property type="match status" value="1"/>
</dbReference>
<dbReference type="InterPro" id="IPR018060">
    <property type="entry name" value="HTH_AraC"/>
</dbReference>